<protein>
    <submittedName>
        <fullName evidence="2">Glutaredoxin</fullName>
    </submittedName>
</protein>
<sequence length="118" mass="13702">MFVVRWILGRIILVANFIFTPKKRQRPVSEQNKVDEQTANMALYQYAACPFCVKVRRAMHRQSLNIAIVDAKQATNKEVLEENGGKVQVPCLRIEEQGEVKWMYESKAIIEFLNQKFA</sequence>
<dbReference type="RefSeq" id="WP_188921357.1">
    <property type="nucleotide sequence ID" value="NZ_BMPZ01000007.1"/>
</dbReference>
<proteinExistence type="predicted"/>
<keyword evidence="3" id="KW-1185">Reference proteome</keyword>
<dbReference type="Proteomes" id="UP000613743">
    <property type="component" value="Unassembled WGS sequence"/>
</dbReference>
<dbReference type="InterPro" id="IPR036249">
    <property type="entry name" value="Thioredoxin-like_sf"/>
</dbReference>
<comment type="caution">
    <text evidence="2">The sequence shown here is derived from an EMBL/GenBank/DDBJ whole genome shotgun (WGS) entry which is preliminary data.</text>
</comment>
<dbReference type="SUPFAM" id="SSF52833">
    <property type="entry name" value="Thioredoxin-like"/>
    <property type="match status" value="1"/>
</dbReference>
<dbReference type="InterPro" id="IPR004045">
    <property type="entry name" value="Glutathione_S-Trfase_N"/>
</dbReference>
<organism evidence="2 3">
    <name type="scientific">Shewanella gelidii</name>
    <dbReference type="NCBI Taxonomy" id="1642821"/>
    <lineage>
        <taxon>Bacteria</taxon>
        <taxon>Pseudomonadati</taxon>
        <taxon>Pseudomonadota</taxon>
        <taxon>Gammaproteobacteria</taxon>
        <taxon>Alteromonadales</taxon>
        <taxon>Shewanellaceae</taxon>
        <taxon>Shewanella</taxon>
    </lineage>
</organism>
<dbReference type="EMBL" id="BMPZ01000007">
    <property type="protein sequence ID" value="GGI86273.1"/>
    <property type="molecule type" value="Genomic_DNA"/>
</dbReference>
<dbReference type="Pfam" id="PF13417">
    <property type="entry name" value="GST_N_3"/>
    <property type="match status" value="1"/>
</dbReference>
<feature type="domain" description="GST N-terminal" evidence="1">
    <location>
        <begin position="43"/>
        <end position="117"/>
    </location>
</feature>
<reference evidence="2" key="2">
    <citation type="submission" date="2020-09" db="EMBL/GenBank/DDBJ databases">
        <authorList>
            <person name="Sun Q."/>
            <person name="Ohkuma M."/>
        </authorList>
    </citation>
    <scope>NUCLEOTIDE SEQUENCE</scope>
    <source>
        <strain evidence="2">JCM 30804</strain>
    </source>
</reference>
<accession>A0A917JTL0</accession>
<dbReference type="AlphaFoldDB" id="A0A917JTL0"/>
<gene>
    <name evidence="2" type="ORF">GCM10009332_24530</name>
</gene>
<reference evidence="2" key="1">
    <citation type="journal article" date="2014" name="Int. J. Syst. Evol. Microbiol.">
        <title>Complete genome sequence of Corynebacterium casei LMG S-19264T (=DSM 44701T), isolated from a smear-ripened cheese.</title>
        <authorList>
            <consortium name="US DOE Joint Genome Institute (JGI-PGF)"/>
            <person name="Walter F."/>
            <person name="Albersmeier A."/>
            <person name="Kalinowski J."/>
            <person name="Ruckert C."/>
        </authorList>
    </citation>
    <scope>NUCLEOTIDE SEQUENCE</scope>
    <source>
        <strain evidence="2">JCM 30804</strain>
    </source>
</reference>
<evidence type="ECO:0000313" key="3">
    <source>
        <dbReference type="Proteomes" id="UP000613743"/>
    </source>
</evidence>
<dbReference type="PROSITE" id="PS51354">
    <property type="entry name" value="GLUTAREDOXIN_2"/>
    <property type="match status" value="1"/>
</dbReference>
<dbReference type="Gene3D" id="3.40.30.10">
    <property type="entry name" value="Glutaredoxin"/>
    <property type="match status" value="1"/>
</dbReference>
<evidence type="ECO:0000313" key="2">
    <source>
        <dbReference type="EMBL" id="GGI86273.1"/>
    </source>
</evidence>
<evidence type="ECO:0000259" key="1">
    <source>
        <dbReference type="Pfam" id="PF13417"/>
    </source>
</evidence>
<name>A0A917JTL0_9GAMM</name>